<keyword evidence="2" id="KW-1185">Reference proteome</keyword>
<evidence type="ECO:0000313" key="1">
    <source>
        <dbReference type="EMBL" id="GAC43173.1"/>
    </source>
</evidence>
<protein>
    <submittedName>
        <fullName evidence="1">Uncharacterized protein</fullName>
    </submittedName>
</protein>
<organism evidence="1 2">
    <name type="scientific">Paenibacillus popilliae ATCC 14706</name>
    <dbReference type="NCBI Taxonomy" id="1212764"/>
    <lineage>
        <taxon>Bacteria</taxon>
        <taxon>Bacillati</taxon>
        <taxon>Bacillota</taxon>
        <taxon>Bacilli</taxon>
        <taxon>Bacillales</taxon>
        <taxon>Paenibacillaceae</taxon>
        <taxon>Paenibacillus</taxon>
    </lineage>
</organism>
<name>M9M6M1_PAEPP</name>
<dbReference type="Proteomes" id="UP000029453">
    <property type="component" value="Unassembled WGS sequence"/>
</dbReference>
<dbReference type="AlphaFoldDB" id="M9M6M1"/>
<dbReference type="EMBL" id="BALG01000185">
    <property type="protein sequence ID" value="GAC43173.1"/>
    <property type="molecule type" value="Genomic_DNA"/>
</dbReference>
<comment type="caution">
    <text evidence="1">The sequence shown here is derived from an EMBL/GenBank/DDBJ whole genome shotgun (WGS) entry which is preliminary data.</text>
</comment>
<accession>M9M6M1</accession>
<sequence length="58" mass="6206">MTDRKASAVRATASANRSVAISSVKAIADKRDAIPNIVPSVAEAVNEINKDRARSKRQ</sequence>
<gene>
    <name evidence="1" type="ORF">PPOP_2540</name>
</gene>
<reference evidence="1 2" key="1">
    <citation type="submission" date="2012-10" db="EMBL/GenBank/DDBJ databases">
        <title>Draft Genome Sequence of Paenibacillus popilliae ATCC 14706T.</title>
        <authorList>
            <person name="Iiyama K."/>
            <person name="Mori K."/>
            <person name="Mon H."/>
            <person name="Chieda Y."/>
            <person name="Lee J.M."/>
            <person name="Kusakabe T."/>
            <person name="Tashiro K."/>
            <person name="Asano S."/>
            <person name="Yasunaga-Aoki C."/>
            <person name="Shimizu S."/>
        </authorList>
    </citation>
    <scope>NUCLEOTIDE SEQUENCE [LARGE SCALE GENOMIC DNA]</scope>
    <source>
        <strain evidence="1 2">ATCC 14706</strain>
    </source>
</reference>
<evidence type="ECO:0000313" key="2">
    <source>
        <dbReference type="Proteomes" id="UP000029453"/>
    </source>
</evidence>
<proteinExistence type="predicted"/>